<keyword evidence="4 6" id="KW-0819">tRNA processing</keyword>
<dbReference type="Pfam" id="PF09138">
    <property type="entry name" value="Urm1"/>
    <property type="match status" value="1"/>
</dbReference>
<dbReference type="InterPro" id="IPR015221">
    <property type="entry name" value="Urm1"/>
</dbReference>
<evidence type="ECO:0000313" key="8">
    <source>
        <dbReference type="Proteomes" id="UP000749559"/>
    </source>
</evidence>
<evidence type="ECO:0000313" key="7">
    <source>
        <dbReference type="EMBL" id="CAH1786260.1"/>
    </source>
</evidence>
<dbReference type="InterPro" id="IPR016155">
    <property type="entry name" value="Mopterin_synth/thiamin_S_b"/>
</dbReference>
<evidence type="ECO:0000256" key="6">
    <source>
        <dbReference type="RuleBase" id="RU361182"/>
    </source>
</evidence>
<feature type="non-terminal residue" evidence="7">
    <location>
        <position position="113"/>
    </location>
</feature>
<dbReference type="InterPro" id="IPR012675">
    <property type="entry name" value="Beta-grasp_dom_sf"/>
</dbReference>
<dbReference type="PIRSF" id="PIRSF037379">
    <property type="entry name" value="Ubiquitin-related_modifier_1"/>
    <property type="match status" value="1"/>
</dbReference>
<gene>
    <name evidence="7" type="ORF">OFUS_LOCUS12188</name>
</gene>
<keyword evidence="5" id="KW-0833">Ubl conjugation pathway</keyword>
<dbReference type="AlphaFoldDB" id="A0A8S4NYN8"/>
<dbReference type="GO" id="GO:0005737">
    <property type="term" value="C:cytoplasm"/>
    <property type="evidence" value="ECO:0007669"/>
    <property type="project" value="UniProtKB-SubCell"/>
</dbReference>
<evidence type="ECO:0000256" key="5">
    <source>
        <dbReference type="ARBA" id="ARBA00022786"/>
    </source>
</evidence>
<dbReference type="PANTHER" id="PTHR14986">
    <property type="entry name" value="RURM1 PROTEIN"/>
    <property type="match status" value="1"/>
</dbReference>
<evidence type="ECO:0000256" key="4">
    <source>
        <dbReference type="ARBA" id="ARBA00022694"/>
    </source>
</evidence>
<keyword evidence="3" id="KW-1017">Isopeptide bond</keyword>
<dbReference type="FunFam" id="3.10.20.30:FF:000021">
    <property type="entry name" value="Ubiquitin-related modifier 1"/>
    <property type="match status" value="1"/>
</dbReference>
<keyword evidence="8" id="KW-1185">Reference proteome</keyword>
<organism evidence="7 8">
    <name type="scientific">Owenia fusiformis</name>
    <name type="common">Polychaete worm</name>
    <dbReference type="NCBI Taxonomy" id="6347"/>
    <lineage>
        <taxon>Eukaryota</taxon>
        <taxon>Metazoa</taxon>
        <taxon>Spiralia</taxon>
        <taxon>Lophotrochozoa</taxon>
        <taxon>Annelida</taxon>
        <taxon>Polychaeta</taxon>
        <taxon>Sedentaria</taxon>
        <taxon>Canalipalpata</taxon>
        <taxon>Sabellida</taxon>
        <taxon>Oweniida</taxon>
        <taxon>Oweniidae</taxon>
        <taxon>Owenia</taxon>
    </lineage>
</organism>
<comment type="similarity">
    <text evidence="6">Belongs to the URM1 family.</text>
</comment>
<dbReference type="CDD" id="cd01764">
    <property type="entry name" value="Ubl_Urm1"/>
    <property type="match status" value="1"/>
</dbReference>
<comment type="subcellular location">
    <subcellularLocation>
        <location evidence="1 6">Cytoplasm</location>
    </subcellularLocation>
</comment>
<dbReference type="Gene3D" id="3.10.20.30">
    <property type="match status" value="1"/>
</dbReference>
<proteinExistence type="inferred from homology"/>
<dbReference type="HAMAP" id="MF_03048">
    <property type="entry name" value="Urm1"/>
    <property type="match status" value="1"/>
</dbReference>
<dbReference type="GO" id="GO:0034227">
    <property type="term" value="P:tRNA thio-modification"/>
    <property type="evidence" value="ECO:0007669"/>
    <property type="project" value="InterPro"/>
</dbReference>
<evidence type="ECO:0000256" key="2">
    <source>
        <dbReference type="ARBA" id="ARBA00022490"/>
    </source>
</evidence>
<evidence type="ECO:0000256" key="3">
    <source>
        <dbReference type="ARBA" id="ARBA00022499"/>
    </source>
</evidence>
<evidence type="ECO:0000256" key="1">
    <source>
        <dbReference type="ARBA" id="ARBA00004496"/>
    </source>
</evidence>
<keyword evidence="2 6" id="KW-0963">Cytoplasm</keyword>
<name>A0A8S4NYN8_OWEFU</name>
<dbReference type="EMBL" id="CAIIXF020000006">
    <property type="protein sequence ID" value="CAH1786260.1"/>
    <property type="molecule type" value="Genomic_DNA"/>
</dbReference>
<protein>
    <recommendedName>
        <fullName evidence="6">Ubiquitin-related modifier 1</fullName>
    </recommendedName>
</protein>
<comment type="pathway">
    <text evidence="6">tRNA modification; 5-methoxycarbonylmethyl-2-thiouridine-tRNA biosynthesis.</text>
</comment>
<dbReference type="Proteomes" id="UP000749559">
    <property type="component" value="Unassembled WGS sequence"/>
</dbReference>
<comment type="caution">
    <text evidence="7">The sequence shown here is derived from an EMBL/GenBank/DDBJ whole genome shotgun (WGS) entry which is preliminary data.</text>
</comment>
<sequence length="113" mass="13007">SNHFRSFRIFLYTMCETNITIEFSGGAELLFGKTKKHNVALPESSEQWTIKSLLVWIRDNMLKERPELFMQGDTVRPGILVLINDADWELMGELEYAVQNSDRIVFISTLHGG</sequence>
<dbReference type="SUPFAM" id="SSF54285">
    <property type="entry name" value="MoaD/ThiS"/>
    <property type="match status" value="1"/>
</dbReference>
<reference evidence="7" key="1">
    <citation type="submission" date="2022-03" db="EMBL/GenBank/DDBJ databases">
        <authorList>
            <person name="Martin C."/>
        </authorList>
    </citation>
    <scope>NUCLEOTIDE SEQUENCE</scope>
</reference>
<accession>A0A8S4NYN8</accession>